<reference evidence="1" key="1">
    <citation type="journal article" date="2020" name="Nature">
        <title>Giant virus diversity and host interactions through global metagenomics.</title>
        <authorList>
            <person name="Schulz F."/>
            <person name="Roux S."/>
            <person name="Paez-Espino D."/>
            <person name="Jungbluth S."/>
            <person name="Walsh D.A."/>
            <person name="Denef V.J."/>
            <person name="McMahon K.D."/>
            <person name="Konstantinidis K.T."/>
            <person name="Eloe-Fadrosh E.A."/>
            <person name="Kyrpides N.C."/>
            <person name="Woyke T."/>
        </authorList>
    </citation>
    <scope>NUCLEOTIDE SEQUENCE</scope>
    <source>
        <strain evidence="1">GVMAG-S-1035118-87</strain>
    </source>
</reference>
<evidence type="ECO:0000313" key="1">
    <source>
        <dbReference type="EMBL" id="QHS79011.1"/>
    </source>
</evidence>
<organism evidence="1">
    <name type="scientific">viral metagenome</name>
    <dbReference type="NCBI Taxonomy" id="1070528"/>
    <lineage>
        <taxon>unclassified sequences</taxon>
        <taxon>metagenomes</taxon>
        <taxon>organismal metagenomes</taxon>
    </lineage>
</organism>
<dbReference type="AlphaFoldDB" id="A0A6C0AI41"/>
<proteinExistence type="predicted"/>
<dbReference type="EMBL" id="MN740625">
    <property type="protein sequence ID" value="QHS79011.1"/>
    <property type="molecule type" value="Genomic_DNA"/>
</dbReference>
<name>A0A6C0AI41_9ZZZZ</name>
<protein>
    <submittedName>
        <fullName evidence="1">Uncharacterized protein</fullName>
    </submittedName>
</protein>
<accession>A0A6C0AI41</accession>
<sequence>MNRSRVLSIFMALRHDTKLFSNCKQCMYFEPRNHPFTDRLSKCRRFGEIDENGRVSYEYADLCRKNEQKCGMAGKYFEKWP</sequence>